<feature type="transmembrane region" description="Helical" evidence="2">
    <location>
        <begin position="55"/>
        <end position="76"/>
    </location>
</feature>
<keyword evidence="2" id="KW-0812">Transmembrane</keyword>
<dbReference type="RefSeq" id="WP_361706668.1">
    <property type="nucleotide sequence ID" value="NZ_JBEZVE010000019.1"/>
</dbReference>
<name>A0ABV2ZRG3_9ACTN</name>
<evidence type="ECO:0000256" key="2">
    <source>
        <dbReference type="SAM" id="Phobius"/>
    </source>
</evidence>
<accession>A0ABV2ZRG3</accession>
<gene>
    <name evidence="3" type="ORF">AB0E89_32145</name>
</gene>
<dbReference type="EMBL" id="JBEZVE010000019">
    <property type="protein sequence ID" value="MEU3785138.1"/>
    <property type="molecule type" value="Genomic_DNA"/>
</dbReference>
<feature type="region of interest" description="Disordered" evidence="1">
    <location>
        <begin position="1"/>
        <end position="20"/>
    </location>
</feature>
<comment type="caution">
    <text evidence="3">The sequence shown here is derived from an EMBL/GenBank/DDBJ whole genome shotgun (WGS) entry which is preliminary data.</text>
</comment>
<dbReference type="Proteomes" id="UP001550739">
    <property type="component" value="Unassembled WGS sequence"/>
</dbReference>
<evidence type="ECO:0000313" key="3">
    <source>
        <dbReference type="EMBL" id="MEU3785138.1"/>
    </source>
</evidence>
<feature type="compositionally biased region" description="Low complexity" evidence="1">
    <location>
        <begin position="84"/>
        <end position="111"/>
    </location>
</feature>
<keyword evidence="4" id="KW-1185">Reference proteome</keyword>
<keyword evidence="2" id="KW-1133">Transmembrane helix</keyword>
<feature type="region of interest" description="Disordered" evidence="1">
    <location>
        <begin position="80"/>
        <end position="113"/>
    </location>
</feature>
<keyword evidence="2" id="KW-0472">Membrane</keyword>
<protein>
    <submittedName>
        <fullName evidence="3">Uncharacterized protein</fullName>
    </submittedName>
</protein>
<evidence type="ECO:0000256" key="1">
    <source>
        <dbReference type="SAM" id="MobiDB-lite"/>
    </source>
</evidence>
<evidence type="ECO:0000313" key="4">
    <source>
        <dbReference type="Proteomes" id="UP001550739"/>
    </source>
</evidence>
<sequence>MGEADNPANTDNQEDFGFEERMRELLAEDAYAVRPSPAPYPAIRRRGLAERRRRAAVTGAALATLAAVPVGAYAVAGGNGGRGADTAAPRPSASAPHSPAVTPSATPTGPARPATDRQLFDGITFAQAANGLQKCIDWDQRNTPSALGREGLGKAADYRIILAIKSTGDSNAPGDGMYVVATKTQPAGSRVICNVRNGEAGGINSGSGDVGAPDAGPVVADINGGKLYQQSFIDKGNWKLPFRWGFIGTVEPSVARVTVSYGDGGPVTASLDHGWFVAAGILNQQVTVAPHIKGYDAAGKLVYDSDDDKSYERTLP</sequence>
<proteinExistence type="predicted"/>
<reference evidence="3 4" key="1">
    <citation type="submission" date="2024-06" db="EMBL/GenBank/DDBJ databases">
        <title>The Natural Products Discovery Center: Release of the First 8490 Sequenced Strains for Exploring Actinobacteria Biosynthetic Diversity.</title>
        <authorList>
            <person name="Kalkreuter E."/>
            <person name="Kautsar S.A."/>
            <person name="Yang D."/>
            <person name="Bader C.D."/>
            <person name="Teijaro C.N."/>
            <person name="Fluegel L."/>
            <person name="Davis C.M."/>
            <person name="Simpson J.R."/>
            <person name="Lauterbach L."/>
            <person name="Steele A.D."/>
            <person name="Gui C."/>
            <person name="Meng S."/>
            <person name="Li G."/>
            <person name="Viehrig K."/>
            <person name="Ye F."/>
            <person name="Su P."/>
            <person name="Kiefer A.F."/>
            <person name="Nichols A."/>
            <person name="Cepeda A.J."/>
            <person name="Yan W."/>
            <person name="Fan B."/>
            <person name="Jiang Y."/>
            <person name="Adhikari A."/>
            <person name="Zheng C.-J."/>
            <person name="Schuster L."/>
            <person name="Cowan T.M."/>
            <person name="Smanski M.J."/>
            <person name="Chevrette M.G."/>
            <person name="De Carvalho L.P.S."/>
            <person name="Shen B."/>
        </authorList>
    </citation>
    <scope>NUCLEOTIDE SEQUENCE [LARGE SCALE GENOMIC DNA]</scope>
    <source>
        <strain evidence="3 4">NPDC033843</strain>
    </source>
</reference>
<organism evidence="3 4">
    <name type="scientific">Streptomyces sp. 900129855</name>
    <dbReference type="NCBI Taxonomy" id="3155129"/>
    <lineage>
        <taxon>Bacteria</taxon>
        <taxon>Bacillati</taxon>
        <taxon>Actinomycetota</taxon>
        <taxon>Actinomycetes</taxon>
        <taxon>Kitasatosporales</taxon>
        <taxon>Streptomycetaceae</taxon>
        <taxon>Streptomyces</taxon>
    </lineage>
</organism>